<protein>
    <submittedName>
        <fullName evidence="2">Type 1 glutamine amidotransferase</fullName>
    </submittedName>
</protein>
<evidence type="ECO:0000259" key="1">
    <source>
        <dbReference type="Pfam" id="PF00117"/>
    </source>
</evidence>
<reference evidence="2" key="1">
    <citation type="submission" date="2020-04" db="EMBL/GenBank/DDBJ databases">
        <title>Deep metagenomics examines the oral microbiome during advanced dental caries in children, revealing novel taxa and co-occurrences with host molecules.</title>
        <authorList>
            <person name="Baker J.L."/>
            <person name="Morton J.T."/>
            <person name="Dinis M."/>
            <person name="Alvarez R."/>
            <person name="Tran N.C."/>
            <person name="Knight R."/>
            <person name="Edlund A."/>
        </authorList>
    </citation>
    <scope>NUCLEOTIDE SEQUENCE</scope>
    <source>
        <strain evidence="2">JCVI_32_bin.24</strain>
    </source>
</reference>
<proteinExistence type="predicted"/>
<dbReference type="InterPro" id="IPR029062">
    <property type="entry name" value="Class_I_gatase-like"/>
</dbReference>
<accession>A0A930BXY3</accession>
<gene>
    <name evidence="2" type="ORF">HXL68_13455</name>
</gene>
<dbReference type="CDD" id="cd01741">
    <property type="entry name" value="GATase1_1"/>
    <property type="match status" value="1"/>
</dbReference>
<evidence type="ECO:0000313" key="2">
    <source>
        <dbReference type="EMBL" id="MBF1166033.1"/>
    </source>
</evidence>
<sequence>MRILVFQHHPAEHPGVLRDFWKEAGHEWTAVELDEGETIPSFDGYDLLVVMGGPMDTWQEDLHPWLVREKAAIREWVKDLGRPYLGICLGHQLLAAALGGEVSPMKGPPEVGLARVTLTSEGLAAPLLKGFPEEIETFQWHGAEVSRMPEGAVVLARNPACPSQAFRWGPVAYGFQYHVEITETTVADWERIPEYFVSLQKALGKERAASLADEVRPRLPAFRQAARQLNTNLEALLSERIA</sequence>
<dbReference type="InterPro" id="IPR044992">
    <property type="entry name" value="ChyE-like"/>
</dbReference>
<dbReference type="PANTHER" id="PTHR42695:SF5">
    <property type="entry name" value="GLUTAMINE AMIDOTRANSFERASE YLR126C-RELATED"/>
    <property type="match status" value="1"/>
</dbReference>
<dbReference type="EMBL" id="JABZMI010000334">
    <property type="protein sequence ID" value="MBF1166033.1"/>
    <property type="molecule type" value="Genomic_DNA"/>
</dbReference>
<dbReference type="Pfam" id="PF00117">
    <property type="entry name" value="GATase"/>
    <property type="match status" value="1"/>
</dbReference>
<keyword evidence="2" id="KW-0315">Glutamine amidotransferase</keyword>
<feature type="domain" description="Glutamine amidotransferase" evidence="1">
    <location>
        <begin position="23"/>
        <end position="185"/>
    </location>
</feature>
<organism evidence="2 3">
    <name type="scientific">Dechloromonas agitata</name>
    <dbReference type="NCBI Taxonomy" id="73030"/>
    <lineage>
        <taxon>Bacteria</taxon>
        <taxon>Pseudomonadati</taxon>
        <taxon>Pseudomonadota</taxon>
        <taxon>Betaproteobacteria</taxon>
        <taxon>Rhodocyclales</taxon>
        <taxon>Azonexaceae</taxon>
        <taxon>Dechloromonas</taxon>
    </lineage>
</organism>
<dbReference type="Proteomes" id="UP000718593">
    <property type="component" value="Unassembled WGS sequence"/>
</dbReference>
<dbReference type="AlphaFoldDB" id="A0A930BXY3"/>
<name>A0A930BXY3_9RHOO</name>
<dbReference type="PROSITE" id="PS51273">
    <property type="entry name" value="GATASE_TYPE_1"/>
    <property type="match status" value="1"/>
</dbReference>
<dbReference type="Gene3D" id="3.40.50.880">
    <property type="match status" value="1"/>
</dbReference>
<dbReference type="SUPFAM" id="SSF52317">
    <property type="entry name" value="Class I glutamine amidotransferase-like"/>
    <property type="match status" value="1"/>
</dbReference>
<evidence type="ECO:0000313" key="3">
    <source>
        <dbReference type="Proteomes" id="UP000718593"/>
    </source>
</evidence>
<dbReference type="InterPro" id="IPR017926">
    <property type="entry name" value="GATASE"/>
</dbReference>
<comment type="caution">
    <text evidence="2">The sequence shown here is derived from an EMBL/GenBank/DDBJ whole genome shotgun (WGS) entry which is preliminary data.</text>
</comment>
<dbReference type="PANTHER" id="PTHR42695">
    <property type="entry name" value="GLUTAMINE AMIDOTRANSFERASE YLR126C-RELATED"/>
    <property type="match status" value="1"/>
</dbReference>
<dbReference type="GO" id="GO:0005829">
    <property type="term" value="C:cytosol"/>
    <property type="evidence" value="ECO:0007669"/>
    <property type="project" value="TreeGrafter"/>
</dbReference>